<dbReference type="OrthoDB" id="2422474at2759"/>
<protein>
    <submittedName>
        <fullName evidence="2">Uncharacterized protein</fullName>
    </submittedName>
</protein>
<evidence type="ECO:0000256" key="1">
    <source>
        <dbReference type="SAM" id="MobiDB-lite"/>
    </source>
</evidence>
<evidence type="ECO:0000313" key="2">
    <source>
        <dbReference type="EMBL" id="KAF9934371.1"/>
    </source>
</evidence>
<dbReference type="EMBL" id="JAAAHW010009921">
    <property type="protein sequence ID" value="KAF9934371.1"/>
    <property type="molecule type" value="Genomic_DNA"/>
</dbReference>
<evidence type="ECO:0000313" key="3">
    <source>
        <dbReference type="Proteomes" id="UP000749646"/>
    </source>
</evidence>
<organism evidence="2 3">
    <name type="scientific">Modicella reniformis</name>
    <dbReference type="NCBI Taxonomy" id="1440133"/>
    <lineage>
        <taxon>Eukaryota</taxon>
        <taxon>Fungi</taxon>
        <taxon>Fungi incertae sedis</taxon>
        <taxon>Mucoromycota</taxon>
        <taxon>Mortierellomycotina</taxon>
        <taxon>Mortierellomycetes</taxon>
        <taxon>Mortierellales</taxon>
        <taxon>Mortierellaceae</taxon>
        <taxon>Modicella</taxon>
    </lineage>
</organism>
<feature type="region of interest" description="Disordered" evidence="1">
    <location>
        <begin position="34"/>
        <end position="55"/>
    </location>
</feature>
<accession>A0A9P6IML3</accession>
<dbReference type="Pfam" id="PF13516">
    <property type="entry name" value="LRR_6"/>
    <property type="match status" value="1"/>
</dbReference>
<comment type="caution">
    <text evidence="2">The sequence shown here is derived from an EMBL/GenBank/DDBJ whole genome shotgun (WGS) entry which is preliminary data.</text>
</comment>
<reference evidence="2" key="1">
    <citation type="journal article" date="2020" name="Fungal Divers.">
        <title>Resolving the Mortierellaceae phylogeny through synthesis of multi-gene phylogenetics and phylogenomics.</title>
        <authorList>
            <person name="Vandepol N."/>
            <person name="Liber J."/>
            <person name="Desiro A."/>
            <person name="Na H."/>
            <person name="Kennedy M."/>
            <person name="Barry K."/>
            <person name="Grigoriev I.V."/>
            <person name="Miller A.N."/>
            <person name="O'Donnell K."/>
            <person name="Stajich J.E."/>
            <person name="Bonito G."/>
        </authorList>
    </citation>
    <scope>NUCLEOTIDE SEQUENCE</scope>
    <source>
        <strain evidence="2">MES-2147</strain>
    </source>
</reference>
<gene>
    <name evidence="2" type="ORF">BGZ65_003794</name>
</gene>
<sequence length="542" mass="59740">MAALKPVMTLAEYRMGQEVVETKLRHADMIRTLLNNPTNNNSSGNSTAATRNFTDSKDDTPRLFLIAPMMEDPVIKGLYKPIRIVLPCQAPSVKDGNEDSVHMTSHNGYVIKNPNDFLHNNRDAINMIGTLTSYFFRAAAIAGKVPGFPGVAGDVTAGTVTSVAGSIQANSENRTHLNAAGLDTDSQYEMHLATENHQREALKILLRAAAASDPTQSMTGELNGIVLNSGRTIWVCKECYDHMLKGQPIKTEHHVSITDYEKLTKRGTDVTVLLRSSASLIIFTNALRTCPAVQKVTIRIKPDYFEAQERSHRAAQNSIQSLFSDLGQALLRHRLTHLEIHGNSTTGIIYSSLQCVLRSSSLEQLVILGVPRFLQGSDLPKDCRMLNKLVLDSVLVDTEDAANNLRALIMANPALTHLRLSRAGFTPSSLDVLFSTEKSKDKVNAPPPVPKYLKKFSYLSLSDNSLDVVAATTFTRMAFESLNLTHLDLSSNPKIGDSGCRAILMLLKEKNRRISELKTERTGIEMRTRLEIDQCLARSNTA</sequence>
<feature type="compositionally biased region" description="Low complexity" evidence="1">
    <location>
        <begin position="34"/>
        <end position="52"/>
    </location>
</feature>
<dbReference type="InterPro" id="IPR032675">
    <property type="entry name" value="LRR_dom_sf"/>
</dbReference>
<dbReference type="AlphaFoldDB" id="A0A9P6IML3"/>
<dbReference type="Proteomes" id="UP000749646">
    <property type="component" value="Unassembled WGS sequence"/>
</dbReference>
<keyword evidence="3" id="KW-1185">Reference proteome</keyword>
<proteinExistence type="predicted"/>
<dbReference type="SUPFAM" id="SSF52047">
    <property type="entry name" value="RNI-like"/>
    <property type="match status" value="1"/>
</dbReference>
<name>A0A9P6IML3_9FUNG</name>
<dbReference type="InterPro" id="IPR001611">
    <property type="entry name" value="Leu-rich_rpt"/>
</dbReference>
<dbReference type="Gene3D" id="3.80.10.10">
    <property type="entry name" value="Ribonuclease Inhibitor"/>
    <property type="match status" value="1"/>
</dbReference>